<feature type="compositionally biased region" description="Basic residues" evidence="1">
    <location>
        <begin position="1"/>
        <end position="11"/>
    </location>
</feature>
<proteinExistence type="predicted"/>
<evidence type="ECO:0000313" key="2">
    <source>
        <dbReference type="EMBL" id="JAE13343.1"/>
    </source>
</evidence>
<reference evidence="2" key="1">
    <citation type="submission" date="2014-09" db="EMBL/GenBank/DDBJ databases">
        <authorList>
            <person name="Magalhaes I.L.F."/>
            <person name="Oliveira U."/>
            <person name="Santos F.R."/>
            <person name="Vidigal T.H.D.A."/>
            <person name="Brescovit A.D."/>
            <person name="Santos A.J."/>
        </authorList>
    </citation>
    <scope>NUCLEOTIDE SEQUENCE</scope>
    <source>
        <tissue evidence="2">Shoot tissue taken approximately 20 cm above the soil surface</tissue>
    </source>
</reference>
<feature type="compositionally biased region" description="Basic residues" evidence="1">
    <location>
        <begin position="22"/>
        <end position="38"/>
    </location>
</feature>
<evidence type="ECO:0000256" key="1">
    <source>
        <dbReference type="SAM" id="MobiDB-lite"/>
    </source>
</evidence>
<dbReference type="EMBL" id="GBRH01184553">
    <property type="protein sequence ID" value="JAE13343.1"/>
    <property type="molecule type" value="Transcribed_RNA"/>
</dbReference>
<reference evidence="2" key="2">
    <citation type="journal article" date="2015" name="Data Brief">
        <title>Shoot transcriptome of the giant reed, Arundo donax.</title>
        <authorList>
            <person name="Barrero R.A."/>
            <person name="Guerrero F.D."/>
            <person name="Moolhuijzen P."/>
            <person name="Goolsby J.A."/>
            <person name="Tidwell J."/>
            <person name="Bellgard S.E."/>
            <person name="Bellgard M.I."/>
        </authorList>
    </citation>
    <scope>NUCLEOTIDE SEQUENCE</scope>
    <source>
        <tissue evidence="2">Shoot tissue taken approximately 20 cm above the soil surface</tissue>
    </source>
</reference>
<organism evidence="2">
    <name type="scientific">Arundo donax</name>
    <name type="common">Giant reed</name>
    <name type="synonym">Donax arundinaceus</name>
    <dbReference type="NCBI Taxonomy" id="35708"/>
    <lineage>
        <taxon>Eukaryota</taxon>
        <taxon>Viridiplantae</taxon>
        <taxon>Streptophyta</taxon>
        <taxon>Embryophyta</taxon>
        <taxon>Tracheophyta</taxon>
        <taxon>Spermatophyta</taxon>
        <taxon>Magnoliopsida</taxon>
        <taxon>Liliopsida</taxon>
        <taxon>Poales</taxon>
        <taxon>Poaceae</taxon>
        <taxon>PACMAD clade</taxon>
        <taxon>Arundinoideae</taxon>
        <taxon>Arundineae</taxon>
        <taxon>Arundo</taxon>
    </lineage>
</organism>
<protein>
    <submittedName>
        <fullName evidence="2">Uncharacterized protein</fullName>
    </submittedName>
</protein>
<dbReference type="AlphaFoldDB" id="A0A0A9FY85"/>
<feature type="region of interest" description="Disordered" evidence="1">
    <location>
        <begin position="1"/>
        <end position="57"/>
    </location>
</feature>
<sequence length="92" mass="10898">MSSRCIRRWSRTPRPPTSSLRHPMRSHRPPTTRRRSRRIPQSGRHPCCPRGEERWNRPHAPRACSLAFAERFRPAIFPKLAARPPSIWIGRR</sequence>
<name>A0A0A9FY85_ARUDO</name>
<accession>A0A0A9FY85</accession>